<evidence type="ECO:0000256" key="3">
    <source>
        <dbReference type="ARBA" id="ARBA00022989"/>
    </source>
</evidence>
<dbReference type="RefSeq" id="WP_083068962.1">
    <property type="nucleotide sequence ID" value="NZ_JALXKY010000004.1"/>
</dbReference>
<feature type="transmembrane region" description="Helical" evidence="5">
    <location>
        <begin position="211"/>
        <end position="229"/>
    </location>
</feature>
<comment type="caution">
    <text evidence="7">The sequence shown here is derived from an EMBL/GenBank/DDBJ whole genome shotgun (WGS) entry which is preliminary data.</text>
</comment>
<dbReference type="Pfam" id="PF00999">
    <property type="entry name" value="Na_H_Exchanger"/>
    <property type="match status" value="1"/>
</dbReference>
<dbReference type="PANTHER" id="PTHR31102:SF1">
    <property type="entry name" value="CATION_H+ EXCHANGER DOMAIN-CONTAINING PROTEIN"/>
    <property type="match status" value="1"/>
</dbReference>
<feature type="transmembrane region" description="Helical" evidence="5">
    <location>
        <begin position="84"/>
        <end position="105"/>
    </location>
</feature>
<dbReference type="InterPro" id="IPR051843">
    <property type="entry name" value="CPA1_transporter"/>
</dbReference>
<organism evidence="7 8">
    <name type="scientific">Aerococcus viridans</name>
    <dbReference type="NCBI Taxonomy" id="1377"/>
    <lineage>
        <taxon>Bacteria</taxon>
        <taxon>Bacillati</taxon>
        <taxon>Bacillota</taxon>
        <taxon>Bacilli</taxon>
        <taxon>Lactobacillales</taxon>
        <taxon>Aerococcaceae</taxon>
        <taxon>Aerococcus</taxon>
    </lineage>
</organism>
<keyword evidence="2 5" id="KW-0812">Transmembrane</keyword>
<evidence type="ECO:0000313" key="7">
    <source>
        <dbReference type="EMBL" id="PNL91749.1"/>
    </source>
</evidence>
<feature type="transmembrane region" description="Helical" evidence="5">
    <location>
        <begin position="178"/>
        <end position="204"/>
    </location>
</feature>
<evidence type="ECO:0000256" key="2">
    <source>
        <dbReference type="ARBA" id="ARBA00022692"/>
    </source>
</evidence>
<feature type="transmembrane region" description="Helical" evidence="5">
    <location>
        <begin position="268"/>
        <end position="291"/>
    </location>
</feature>
<protein>
    <submittedName>
        <fullName evidence="7">Potassium transporter</fullName>
    </submittedName>
</protein>
<feature type="transmembrane region" description="Helical" evidence="5">
    <location>
        <begin position="235"/>
        <end position="256"/>
    </location>
</feature>
<keyword evidence="4 5" id="KW-0472">Membrane</keyword>
<dbReference type="GO" id="GO:0016020">
    <property type="term" value="C:membrane"/>
    <property type="evidence" value="ECO:0007669"/>
    <property type="project" value="UniProtKB-SubCell"/>
</dbReference>
<dbReference type="GO" id="GO:1902600">
    <property type="term" value="P:proton transmembrane transport"/>
    <property type="evidence" value="ECO:0007669"/>
    <property type="project" value="InterPro"/>
</dbReference>
<dbReference type="Gene3D" id="1.20.1530.20">
    <property type="match status" value="1"/>
</dbReference>
<dbReference type="InterPro" id="IPR006153">
    <property type="entry name" value="Cation/H_exchanger_TM"/>
</dbReference>
<evidence type="ECO:0000313" key="8">
    <source>
        <dbReference type="Proteomes" id="UP000192813"/>
    </source>
</evidence>
<name>A0A2J9PN29_9LACT</name>
<dbReference type="EMBL" id="NBTM02000001">
    <property type="protein sequence ID" value="PNL91749.1"/>
    <property type="molecule type" value="Genomic_DNA"/>
</dbReference>
<sequence>MLLSLGFIIIVGYLLGRLLSAMNLPSLIGYIIAGLIMGPSFFNLIDQSTLDISSDLRRIALMIILLRAGLNIDLQDLKKVGRPAILMSFLPATLEIIGTIILAPIFFGMSYLSAAILGTIIAATSPAVVVARMLDLMGKGYGKKKGVPQMILAGSSMDDIFVIIIFTALTALAQTGEFHWLSMLSMPTSIILGIAGGLLVGWLLSLAIEKYQLSGGYPVILTFGMAMLFDGIEKAMTGPIGFSALLAVMAMGFMILRVNPVQAKSVQVGFNNLWQVFEIILFVLVGASMSIESVKDSGIIAIVLIVLLLVFRGLGVLLSVLGTQLNKEEKAFAIFAYIPKATVQAAIGAVPLAMGLPSGQIILIISVVAILVTAPLGAVLIDQTHNRLLRDDR</sequence>
<feature type="transmembrane region" description="Helical" evidence="5">
    <location>
        <begin position="111"/>
        <end position="131"/>
    </location>
</feature>
<dbReference type="GO" id="GO:0015297">
    <property type="term" value="F:antiporter activity"/>
    <property type="evidence" value="ECO:0007669"/>
    <property type="project" value="InterPro"/>
</dbReference>
<feature type="transmembrane region" description="Helical" evidence="5">
    <location>
        <begin position="360"/>
        <end position="381"/>
    </location>
</feature>
<dbReference type="PANTHER" id="PTHR31102">
    <property type="match status" value="1"/>
</dbReference>
<feature type="transmembrane region" description="Helical" evidence="5">
    <location>
        <begin position="332"/>
        <end position="354"/>
    </location>
</feature>
<comment type="subcellular location">
    <subcellularLocation>
        <location evidence="1">Membrane</location>
        <topology evidence="1">Multi-pass membrane protein</topology>
    </subcellularLocation>
</comment>
<evidence type="ECO:0000256" key="5">
    <source>
        <dbReference type="SAM" id="Phobius"/>
    </source>
</evidence>
<evidence type="ECO:0000259" key="6">
    <source>
        <dbReference type="Pfam" id="PF00999"/>
    </source>
</evidence>
<keyword evidence="3 5" id="KW-1133">Transmembrane helix</keyword>
<accession>A0A2J9PN29</accession>
<dbReference type="AlphaFoldDB" id="A0A2J9PN29"/>
<evidence type="ECO:0000256" key="4">
    <source>
        <dbReference type="ARBA" id="ARBA00023136"/>
    </source>
</evidence>
<feature type="transmembrane region" description="Helical" evidence="5">
    <location>
        <begin position="297"/>
        <end position="320"/>
    </location>
</feature>
<dbReference type="Proteomes" id="UP000192813">
    <property type="component" value="Unassembled WGS sequence"/>
</dbReference>
<evidence type="ECO:0000256" key="1">
    <source>
        <dbReference type="ARBA" id="ARBA00004141"/>
    </source>
</evidence>
<reference evidence="8" key="1">
    <citation type="submission" date="2017-12" db="EMBL/GenBank/DDBJ databases">
        <title>FDA dAtabase for Regulatory Grade micrObial Sequences (FDA-ARGOS): Supporting development and validation of Infectious Disease Dx tests.</title>
        <authorList>
            <person name="Hoffmann M."/>
            <person name="Allard M."/>
            <person name="Evans P."/>
            <person name="Brown E."/>
            <person name="Tallon L."/>
            <person name="Sadzewicz L."/>
            <person name="Sengamalay N."/>
            <person name="Ott S."/>
            <person name="Godinez A."/>
            <person name="Nagaraj S."/>
            <person name="Vavikolanu K."/>
            <person name="Aluvathingal J."/>
            <person name="Nadendla S."/>
            <person name="Sichtig H."/>
        </authorList>
    </citation>
    <scope>NUCLEOTIDE SEQUENCE [LARGE SCALE GENOMIC DNA]</scope>
    <source>
        <strain evidence="8">FDAARGOS_249</strain>
    </source>
</reference>
<feature type="transmembrane region" description="Helical" evidence="5">
    <location>
        <begin position="7"/>
        <end position="36"/>
    </location>
</feature>
<dbReference type="InterPro" id="IPR038770">
    <property type="entry name" value="Na+/solute_symporter_sf"/>
</dbReference>
<feature type="transmembrane region" description="Helical" evidence="5">
    <location>
        <begin position="151"/>
        <end position="172"/>
    </location>
</feature>
<feature type="domain" description="Cation/H+ exchanger transmembrane" evidence="6">
    <location>
        <begin position="10"/>
        <end position="375"/>
    </location>
</feature>
<gene>
    <name evidence="7" type="ORF">A6J77_005735</name>
</gene>
<proteinExistence type="predicted"/>